<dbReference type="GO" id="GO:0005737">
    <property type="term" value="C:cytoplasm"/>
    <property type="evidence" value="ECO:0007669"/>
    <property type="project" value="TreeGrafter"/>
</dbReference>
<accession>B7G3K1</accession>
<dbReference type="eggNOG" id="ENOG502SP3H">
    <property type="taxonomic scope" value="Eukaryota"/>
</dbReference>
<keyword evidence="4" id="KW-1185">Reference proteome</keyword>
<evidence type="ECO:0000256" key="1">
    <source>
        <dbReference type="ARBA" id="ARBA00022857"/>
    </source>
</evidence>
<evidence type="ECO:0000313" key="3">
    <source>
        <dbReference type="EMBL" id="EEC47017.1"/>
    </source>
</evidence>
<name>B7G3K1_PHATC</name>
<keyword evidence="2" id="KW-0560">Oxidoreductase</keyword>
<keyword evidence="1" id="KW-0521">NADP</keyword>
<dbReference type="GO" id="GO:0050661">
    <property type="term" value="F:NADP binding"/>
    <property type="evidence" value="ECO:0007669"/>
    <property type="project" value="TreeGrafter"/>
</dbReference>
<dbReference type="OrthoDB" id="44984at2759"/>
<reference evidence="4" key="2">
    <citation type="submission" date="2008-08" db="EMBL/GenBank/DDBJ databases">
        <authorList>
            <consortium name="Diatom Consortium"/>
            <person name="Grigoriev I."/>
            <person name="Grimwood J."/>
            <person name="Kuo A."/>
            <person name="Otillar R.P."/>
            <person name="Salamov A."/>
            <person name="Detter J.C."/>
            <person name="Lindquist E."/>
            <person name="Shapiro H."/>
            <person name="Lucas S."/>
            <person name="Glavina del Rio T."/>
            <person name="Pitluck S."/>
            <person name="Rokhsar D."/>
            <person name="Bowler C."/>
        </authorList>
    </citation>
    <scope>GENOME REANNOTATION</scope>
    <source>
        <strain evidence="4">CCAP 1055/1</strain>
    </source>
</reference>
<protein>
    <submittedName>
        <fullName evidence="3">Uncharacterized protein</fullName>
    </submittedName>
</protein>
<sequence>MTCSSTSGGSLGGRQLLRFLTPALLLSMGNIWIVTDLHASSAVTNSTAHQVEEYLWLPSLIPEPLAQPTDATHHFPREPRPRPPLESIVQGWNVSGDASWLLNVAVIGFPKCGTSTLMQHLESHPEVQMFTKERCELSGRQEATLIRDLYRQMPAGDFVRGIKCPLDIDSTTMFLPAYQKYFPKAHFIVGVRHPVLWFESFYNFRVHNGFPMPPANKCIGACSKGVFNACTDRSNFHFFLGNLGKTNTSDPEEIKLIPPRWRRKRTVVDLPQKVFLYELSQLSDTNETREEWFLRDLQNFLHLRQAIPPMIWIRPGKNLTTDLKEQRDARKIDICDTGHNVLRHRLMENSLAASEWIERYFMKAKDVVVSNTNHFHELMERWKADPCVERRANRIGSE</sequence>
<dbReference type="InterPro" id="IPR027417">
    <property type="entry name" value="P-loop_NTPase"/>
</dbReference>
<proteinExistence type="predicted"/>
<dbReference type="PANTHER" id="PTHR43765:SF2">
    <property type="entry name" value="2-DEHYDROPANTOATE 2-REDUCTASE"/>
    <property type="match status" value="1"/>
</dbReference>
<reference evidence="3 4" key="1">
    <citation type="journal article" date="2008" name="Nature">
        <title>The Phaeodactylum genome reveals the evolutionary history of diatom genomes.</title>
        <authorList>
            <person name="Bowler C."/>
            <person name="Allen A.E."/>
            <person name="Badger J.H."/>
            <person name="Grimwood J."/>
            <person name="Jabbari K."/>
            <person name="Kuo A."/>
            <person name="Maheswari U."/>
            <person name="Martens C."/>
            <person name="Maumus F."/>
            <person name="Otillar R.P."/>
            <person name="Rayko E."/>
            <person name="Salamov A."/>
            <person name="Vandepoele K."/>
            <person name="Beszteri B."/>
            <person name="Gruber A."/>
            <person name="Heijde M."/>
            <person name="Katinka M."/>
            <person name="Mock T."/>
            <person name="Valentin K."/>
            <person name="Verret F."/>
            <person name="Berges J.A."/>
            <person name="Brownlee C."/>
            <person name="Cadoret J.P."/>
            <person name="Chiovitti A."/>
            <person name="Choi C.J."/>
            <person name="Coesel S."/>
            <person name="De Martino A."/>
            <person name="Detter J.C."/>
            <person name="Durkin C."/>
            <person name="Falciatore A."/>
            <person name="Fournet J."/>
            <person name="Haruta M."/>
            <person name="Huysman M.J."/>
            <person name="Jenkins B.D."/>
            <person name="Jiroutova K."/>
            <person name="Jorgensen R.E."/>
            <person name="Joubert Y."/>
            <person name="Kaplan A."/>
            <person name="Kroger N."/>
            <person name="Kroth P.G."/>
            <person name="La Roche J."/>
            <person name="Lindquist E."/>
            <person name="Lommer M."/>
            <person name="Martin-Jezequel V."/>
            <person name="Lopez P.J."/>
            <person name="Lucas S."/>
            <person name="Mangogna M."/>
            <person name="McGinnis K."/>
            <person name="Medlin L.K."/>
            <person name="Montsant A."/>
            <person name="Oudot-Le Secq M.P."/>
            <person name="Napoli C."/>
            <person name="Obornik M."/>
            <person name="Parker M.S."/>
            <person name="Petit J.L."/>
            <person name="Porcel B.M."/>
            <person name="Poulsen N."/>
            <person name="Robison M."/>
            <person name="Rychlewski L."/>
            <person name="Rynearson T.A."/>
            <person name="Schmutz J."/>
            <person name="Shapiro H."/>
            <person name="Siaut M."/>
            <person name="Stanley M."/>
            <person name="Sussman M.R."/>
            <person name="Taylor A.R."/>
            <person name="Vardi A."/>
            <person name="von Dassow P."/>
            <person name="Vyverman W."/>
            <person name="Willis A."/>
            <person name="Wyrwicz L.S."/>
            <person name="Rokhsar D.S."/>
            <person name="Weissenbach J."/>
            <person name="Armbrust E.V."/>
            <person name="Green B.R."/>
            <person name="Van de Peer Y."/>
            <person name="Grigoriev I.V."/>
        </authorList>
    </citation>
    <scope>NUCLEOTIDE SEQUENCE [LARGE SCALE GENOMIC DNA]</scope>
    <source>
        <strain evidence="3 4">CCAP 1055/1</strain>
    </source>
</reference>
<dbReference type="KEGG" id="pti:PHATRDRAFT_47497"/>
<dbReference type="GeneID" id="7202598"/>
<dbReference type="InParanoid" id="B7G3K1"/>
<dbReference type="EMBL" id="CM000615">
    <property type="protein sequence ID" value="EEC47017.1"/>
    <property type="molecule type" value="Genomic_DNA"/>
</dbReference>
<evidence type="ECO:0000256" key="2">
    <source>
        <dbReference type="ARBA" id="ARBA00023002"/>
    </source>
</evidence>
<dbReference type="PaxDb" id="2850-Phatr47497"/>
<dbReference type="AlphaFoldDB" id="B7G3K1"/>
<dbReference type="GO" id="GO:0008677">
    <property type="term" value="F:2-dehydropantoate 2-reductase activity"/>
    <property type="evidence" value="ECO:0007669"/>
    <property type="project" value="TreeGrafter"/>
</dbReference>
<dbReference type="InterPro" id="IPR050838">
    <property type="entry name" value="Ketopantoate_reductase"/>
</dbReference>
<dbReference type="PANTHER" id="PTHR43765">
    <property type="entry name" value="2-DEHYDROPANTOATE 2-REDUCTASE-RELATED"/>
    <property type="match status" value="1"/>
</dbReference>
<dbReference type="HOGENOM" id="CLU_060859_0_0_1"/>
<organism evidence="3 4">
    <name type="scientific">Phaeodactylum tricornutum (strain CCAP 1055/1)</name>
    <dbReference type="NCBI Taxonomy" id="556484"/>
    <lineage>
        <taxon>Eukaryota</taxon>
        <taxon>Sar</taxon>
        <taxon>Stramenopiles</taxon>
        <taxon>Ochrophyta</taxon>
        <taxon>Bacillariophyta</taxon>
        <taxon>Bacillariophyceae</taxon>
        <taxon>Bacillariophycidae</taxon>
        <taxon>Naviculales</taxon>
        <taxon>Phaeodactylaceae</taxon>
        <taxon>Phaeodactylum</taxon>
    </lineage>
</organism>
<dbReference type="Proteomes" id="UP000000759">
    <property type="component" value="Chromosome 13"/>
</dbReference>
<gene>
    <name evidence="3" type="ORF">PHATRDRAFT_47497</name>
</gene>
<dbReference type="SUPFAM" id="SSF52540">
    <property type="entry name" value="P-loop containing nucleoside triphosphate hydrolases"/>
    <property type="match status" value="1"/>
</dbReference>
<evidence type="ECO:0000313" key="4">
    <source>
        <dbReference type="Proteomes" id="UP000000759"/>
    </source>
</evidence>
<dbReference type="RefSeq" id="XP_002181803.1">
    <property type="nucleotide sequence ID" value="XM_002181767.1"/>
</dbReference>
<dbReference type="Gene3D" id="3.40.50.300">
    <property type="entry name" value="P-loop containing nucleotide triphosphate hydrolases"/>
    <property type="match status" value="1"/>
</dbReference>